<dbReference type="SUPFAM" id="SSF81891">
    <property type="entry name" value="Poly A polymerase C-terminal region-like"/>
    <property type="match status" value="1"/>
</dbReference>
<comment type="cofactor">
    <cofactor evidence="1">
        <name>Mg(2+)</name>
        <dbReference type="ChEBI" id="CHEBI:18420"/>
    </cofactor>
</comment>
<keyword evidence="5" id="KW-0479">Metal-binding</keyword>
<dbReference type="CDD" id="cd05398">
    <property type="entry name" value="NT_ClassII-CCAase"/>
    <property type="match status" value="1"/>
</dbReference>
<keyword evidence="8 9" id="KW-0694">RNA-binding</keyword>
<dbReference type="GO" id="GO:0000049">
    <property type="term" value="F:tRNA binding"/>
    <property type="evidence" value="ECO:0007669"/>
    <property type="project" value="TreeGrafter"/>
</dbReference>
<dbReference type="Gene3D" id="1.10.246.80">
    <property type="match status" value="1"/>
</dbReference>
<dbReference type="GO" id="GO:0000166">
    <property type="term" value="F:nucleotide binding"/>
    <property type="evidence" value="ECO:0007669"/>
    <property type="project" value="UniProtKB-KW"/>
</dbReference>
<dbReference type="Pfam" id="PF01743">
    <property type="entry name" value="PolyA_pol"/>
    <property type="match status" value="1"/>
</dbReference>
<evidence type="ECO:0000256" key="6">
    <source>
        <dbReference type="ARBA" id="ARBA00022741"/>
    </source>
</evidence>
<dbReference type="InterPro" id="IPR002646">
    <property type="entry name" value="PolA_pol_head_dom"/>
</dbReference>
<evidence type="ECO:0000256" key="1">
    <source>
        <dbReference type="ARBA" id="ARBA00001946"/>
    </source>
</evidence>
<evidence type="ECO:0000256" key="2">
    <source>
        <dbReference type="ARBA" id="ARBA00022679"/>
    </source>
</evidence>
<dbReference type="GO" id="GO:0008033">
    <property type="term" value="P:tRNA processing"/>
    <property type="evidence" value="ECO:0007669"/>
    <property type="project" value="UniProtKB-KW"/>
</dbReference>
<dbReference type="InterPro" id="IPR006675">
    <property type="entry name" value="HDIG_dom"/>
</dbReference>
<gene>
    <name evidence="11" type="ORF">SAMN04487824_1013</name>
</gene>
<dbReference type="AlphaFoldDB" id="A0A1G6HM95"/>
<organism evidence="11 12">
    <name type="scientific">Parafannyhessea umbonata</name>
    <dbReference type="NCBI Taxonomy" id="604330"/>
    <lineage>
        <taxon>Bacteria</taxon>
        <taxon>Bacillati</taxon>
        <taxon>Actinomycetota</taxon>
        <taxon>Coriobacteriia</taxon>
        <taxon>Coriobacteriales</taxon>
        <taxon>Atopobiaceae</taxon>
        <taxon>Parafannyhessea</taxon>
    </lineage>
</organism>
<dbReference type="Pfam" id="PF01966">
    <property type="entry name" value="HD"/>
    <property type="match status" value="1"/>
</dbReference>
<dbReference type="RefSeq" id="WP_090844037.1">
    <property type="nucleotide sequence ID" value="NZ_FMZL01000001.1"/>
</dbReference>
<dbReference type="Pfam" id="PF12627">
    <property type="entry name" value="PolyA_pol_RNAbd"/>
    <property type="match status" value="1"/>
</dbReference>
<dbReference type="PANTHER" id="PTHR46173">
    <property type="entry name" value="CCA TRNA NUCLEOTIDYLTRANSFERASE 1, MITOCHONDRIAL"/>
    <property type="match status" value="1"/>
</dbReference>
<keyword evidence="7" id="KW-0460">Magnesium</keyword>
<evidence type="ECO:0000256" key="5">
    <source>
        <dbReference type="ARBA" id="ARBA00022723"/>
    </source>
</evidence>
<comment type="similarity">
    <text evidence="9">Belongs to the tRNA nucleotidyltransferase/poly(A) polymerase family.</text>
</comment>
<keyword evidence="3" id="KW-0819">tRNA processing</keyword>
<evidence type="ECO:0000256" key="8">
    <source>
        <dbReference type="ARBA" id="ARBA00022884"/>
    </source>
</evidence>
<reference evidence="12" key="1">
    <citation type="submission" date="2016-10" db="EMBL/GenBank/DDBJ databases">
        <authorList>
            <person name="Varghese N."/>
            <person name="Submissions S."/>
        </authorList>
    </citation>
    <scope>NUCLEOTIDE SEQUENCE [LARGE SCALE GENOMIC DNA]</scope>
    <source>
        <strain evidence="12">DSM 22619</strain>
    </source>
</reference>
<keyword evidence="4" id="KW-0548">Nucleotidyltransferase</keyword>
<evidence type="ECO:0000256" key="9">
    <source>
        <dbReference type="RuleBase" id="RU003953"/>
    </source>
</evidence>
<dbReference type="InterPro" id="IPR006674">
    <property type="entry name" value="HD_domain"/>
</dbReference>
<evidence type="ECO:0000256" key="4">
    <source>
        <dbReference type="ARBA" id="ARBA00022695"/>
    </source>
</evidence>
<dbReference type="SMART" id="SM00471">
    <property type="entry name" value="HDc"/>
    <property type="match status" value="1"/>
</dbReference>
<evidence type="ECO:0000313" key="12">
    <source>
        <dbReference type="Proteomes" id="UP000198528"/>
    </source>
</evidence>
<name>A0A1G6HM95_9ACTN</name>
<dbReference type="InterPro" id="IPR003607">
    <property type="entry name" value="HD/PDEase_dom"/>
</dbReference>
<dbReference type="CDD" id="cd00077">
    <property type="entry name" value="HDc"/>
    <property type="match status" value="1"/>
</dbReference>
<dbReference type="PANTHER" id="PTHR46173:SF1">
    <property type="entry name" value="CCA TRNA NUCLEOTIDYLTRANSFERASE 1, MITOCHONDRIAL"/>
    <property type="match status" value="1"/>
</dbReference>
<dbReference type="InterPro" id="IPR043519">
    <property type="entry name" value="NT_sf"/>
</dbReference>
<dbReference type="Gene3D" id="3.30.460.10">
    <property type="entry name" value="Beta Polymerase, domain 2"/>
    <property type="match status" value="1"/>
</dbReference>
<dbReference type="SUPFAM" id="SSF81301">
    <property type="entry name" value="Nucleotidyltransferase"/>
    <property type="match status" value="1"/>
</dbReference>
<dbReference type="NCBIfam" id="TIGR00277">
    <property type="entry name" value="HDIG"/>
    <property type="match status" value="1"/>
</dbReference>
<dbReference type="InterPro" id="IPR050264">
    <property type="entry name" value="Bact_CCA-adding_enz_type3_sf"/>
</dbReference>
<evidence type="ECO:0000259" key="10">
    <source>
        <dbReference type="SMART" id="SM00471"/>
    </source>
</evidence>
<dbReference type="EMBL" id="FMZL01000001">
    <property type="protein sequence ID" value="SDB95314.1"/>
    <property type="molecule type" value="Genomic_DNA"/>
</dbReference>
<keyword evidence="6" id="KW-0547">Nucleotide-binding</keyword>
<dbReference type="Proteomes" id="UP000198528">
    <property type="component" value="Unassembled WGS sequence"/>
</dbReference>
<evidence type="ECO:0000313" key="11">
    <source>
        <dbReference type="EMBL" id="SDB95314.1"/>
    </source>
</evidence>
<keyword evidence="2 9" id="KW-0808">Transferase</keyword>
<evidence type="ECO:0000256" key="3">
    <source>
        <dbReference type="ARBA" id="ARBA00022694"/>
    </source>
</evidence>
<accession>A0A1G6HM95</accession>
<dbReference type="InterPro" id="IPR032810">
    <property type="entry name" value="CCA-adding_enz_C"/>
</dbReference>
<protein>
    <submittedName>
        <fullName evidence="11">tRNA nucleotidyltransferase (CCA-adding enzyme)</fullName>
    </submittedName>
</protein>
<evidence type="ECO:0000256" key="7">
    <source>
        <dbReference type="ARBA" id="ARBA00022842"/>
    </source>
</evidence>
<dbReference type="GO" id="GO:0046872">
    <property type="term" value="F:metal ion binding"/>
    <property type="evidence" value="ECO:0007669"/>
    <property type="project" value="UniProtKB-KW"/>
</dbReference>
<dbReference type="InterPro" id="IPR032828">
    <property type="entry name" value="PolyA_RNA-bd"/>
</dbReference>
<proteinExistence type="inferred from homology"/>
<sequence length="463" mass="51334">MFRRFEDVAYELPEFGRKVIRALEDAGFEAWAVGGWVRDALLDAPSHDVDVTTSAHWRDAEKILASCGYAVHRTGAAHGTITAVVEGEPVEVTTYRVEGDYTDHRHPDEVRFVDDIRLDLARRDFTVNAIAYHPERGILDPFDGRGDLGRGLIRAVGDPRRRFEEDALRVLRAVRFACRLGFDIEPQTQQALLECADGLEDIASERIGQELDGIVRTGRMGWALMNEAEVLGEAIPELAAMAGFDQHSPYHAYDVLEHTARVCMAVEEFTGGMASPALRWAALLHDVAKPVTFTQDDAGQGHFFGHPKVGAPMCEKIMRRLALPGELVAPTRTLVRLHDHYVKPTRRSVRRTLLKFENACPGRAEALTFALLDLKRADAVSKVDRVAGYAVELDKISAVLRRVIADGEAFRMTDLAVSGRDVMEATGIRPGPGVGMILRELLLCVVNGELPNDRDTLLRSLRV</sequence>
<dbReference type="Pfam" id="PF13735">
    <property type="entry name" value="tRNA_NucTran2_2"/>
    <property type="match status" value="1"/>
</dbReference>
<keyword evidence="12" id="KW-1185">Reference proteome</keyword>
<feature type="domain" description="HD/PDEase" evidence="10">
    <location>
        <begin position="251"/>
        <end position="408"/>
    </location>
</feature>
<dbReference type="GO" id="GO:0016779">
    <property type="term" value="F:nucleotidyltransferase activity"/>
    <property type="evidence" value="ECO:0007669"/>
    <property type="project" value="UniProtKB-KW"/>
</dbReference>
<dbReference type="STRING" id="604330.SAMN04489857_0709"/>
<dbReference type="Gene3D" id="1.10.3090.10">
    <property type="entry name" value="cca-adding enzyme, domain 2"/>
    <property type="match status" value="1"/>
</dbReference>